<evidence type="ECO:0008006" key="4">
    <source>
        <dbReference type="Google" id="ProtNLM"/>
    </source>
</evidence>
<feature type="compositionally biased region" description="Basic and acidic residues" evidence="1">
    <location>
        <begin position="624"/>
        <end position="635"/>
    </location>
</feature>
<feature type="compositionally biased region" description="Polar residues" evidence="1">
    <location>
        <begin position="236"/>
        <end position="245"/>
    </location>
</feature>
<comment type="caution">
    <text evidence="2">The sequence shown here is derived from an EMBL/GenBank/DDBJ whole genome shotgun (WGS) entry which is preliminary data.</text>
</comment>
<protein>
    <recommendedName>
        <fullName evidence="4">Retrotransposon gag domain-containing protein</fullName>
    </recommendedName>
</protein>
<dbReference type="Proteomes" id="UP001163850">
    <property type="component" value="Unassembled WGS sequence"/>
</dbReference>
<accession>A0AA38UP02</accession>
<gene>
    <name evidence="2" type="ORF">F5890DRAFT_1557946</name>
</gene>
<feature type="region of interest" description="Disordered" evidence="1">
    <location>
        <begin position="212"/>
        <end position="248"/>
    </location>
</feature>
<name>A0AA38UP02_9AGAR</name>
<feature type="region of interest" description="Disordered" evidence="1">
    <location>
        <begin position="78"/>
        <end position="148"/>
    </location>
</feature>
<dbReference type="AlphaFoldDB" id="A0AA38UP02"/>
<evidence type="ECO:0000256" key="1">
    <source>
        <dbReference type="SAM" id="MobiDB-lite"/>
    </source>
</evidence>
<dbReference type="EMBL" id="MU802217">
    <property type="protein sequence ID" value="KAJ3980171.1"/>
    <property type="molecule type" value="Genomic_DNA"/>
</dbReference>
<proteinExistence type="predicted"/>
<evidence type="ECO:0000313" key="2">
    <source>
        <dbReference type="EMBL" id="KAJ3980171.1"/>
    </source>
</evidence>
<reference evidence="2" key="1">
    <citation type="submission" date="2022-08" db="EMBL/GenBank/DDBJ databases">
        <authorList>
            <consortium name="DOE Joint Genome Institute"/>
            <person name="Min B."/>
            <person name="Riley R."/>
            <person name="Sierra-Patev S."/>
            <person name="Naranjo-Ortiz M."/>
            <person name="Looney B."/>
            <person name="Konkel Z."/>
            <person name="Slot J.C."/>
            <person name="Sakamoto Y."/>
            <person name="Steenwyk J.L."/>
            <person name="Rokas A."/>
            <person name="Carro J."/>
            <person name="Camarero S."/>
            <person name="Ferreira P."/>
            <person name="Molpeceres G."/>
            <person name="Ruiz-Duenas F.J."/>
            <person name="Serrano A."/>
            <person name="Henrissat B."/>
            <person name="Drula E."/>
            <person name="Hughes K.W."/>
            <person name="Mata J.L."/>
            <person name="Ishikawa N.K."/>
            <person name="Vargas-Isla R."/>
            <person name="Ushijima S."/>
            <person name="Smith C.A."/>
            <person name="Ahrendt S."/>
            <person name="Andreopoulos W."/>
            <person name="He G."/>
            <person name="Labutti K."/>
            <person name="Lipzen A."/>
            <person name="Ng V."/>
            <person name="Sandor L."/>
            <person name="Barry K."/>
            <person name="Martinez A.T."/>
            <person name="Xiao Y."/>
            <person name="Gibbons J.G."/>
            <person name="Terashima K."/>
            <person name="Hibbett D.S."/>
            <person name="Grigoriev I.V."/>
        </authorList>
    </citation>
    <scope>NUCLEOTIDE SEQUENCE</scope>
    <source>
        <strain evidence="2">TFB7829</strain>
    </source>
</reference>
<evidence type="ECO:0000313" key="3">
    <source>
        <dbReference type="Proteomes" id="UP001163850"/>
    </source>
</evidence>
<sequence length="635" mass="70503">MLNKRPTGITSRPQGNPATILVTTLRGFDSSLGTTSSSILPQQSIHFHSPLIPTPKPHSGPPPQHILIALSRSNPAVPGALNSLPKEGEPERVSDSPLTPIESEGPSWAPSPKGQGYESALSEPEDAESGGPAEKNPEFALPSGMAGGRVETLENQTPEIRWTDEPTIIVKPVVNRNEQRNSLSLEQKCTLQLAEANLSPDQRRMVRERQNSVRILNEEDESQGEGPSSGKGKGVNPQNWGNVDLSNDEADPEIQTQILASMSEMNKRHEASSERCRMYDMIDDFQAWQRKETERIEAIYHAKIKELQEMVNSARVMLGEENLGQSTGSATKLPGSKPEDLMGTATRKLPSRPSDLIANTSHVGKLFSQLSMANVKVERPEEVDLANADSSTKKVSGMKIKPLKPTEIYDGTASLHSFQRNMREIIAYLEDGQVPEYRQVKVASRFLKGKAYTFFERVCGESSGEWTLRKFYEKLYDFAFPIDLWTEQRRKLVNLQQRNRRVRDHVGISNDLCNTAGMLDERHKVIFLWDSFEPFLIKGLLHMGHTPKTSSLEDLIADTEKVELIECVGKGPSIDLRKPDSARSKPYGSHLGKNPLSNRYSPRNEKGGTPEKLLGPAAPASPDGSKEKRQQVNQP</sequence>
<organism evidence="2 3">
    <name type="scientific">Lentinula detonsa</name>
    <dbReference type="NCBI Taxonomy" id="2804962"/>
    <lineage>
        <taxon>Eukaryota</taxon>
        <taxon>Fungi</taxon>
        <taxon>Dikarya</taxon>
        <taxon>Basidiomycota</taxon>
        <taxon>Agaricomycotina</taxon>
        <taxon>Agaricomycetes</taxon>
        <taxon>Agaricomycetidae</taxon>
        <taxon>Agaricales</taxon>
        <taxon>Marasmiineae</taxon>
        <taxon>Omphalotaceae</taxon>
        <taxon>Lentinula</taxon>
    </lineage>
</organism>
<feature type="region of interest" description="Disordered" evidence="1">
    <location>
        <begin position="575"/>
        <end position="635"/>
    </location>
</feature>